<dbReference type="PANTHER" id="PTHR30469">
    <property type="entry name" value="MULTIDRUG RESISTANCE PROTEIN MDTA"/>
    <property type="match status" value="1"/>
</dbReference>
<keyword evidence="8" id="KW-1185">Reference proteome</keyword>
<dbReference type="GO" id="GO:1990281">
    <property type="term" value="C:efflux pump complex"/>
    <property type="evidence" value="ECO:0007669"/>
    <property type="project" value="TreeGrafter"/>
</dbReference>
<dbReference type="Pfam" id="PF25917">
    <property type="entry name" value="BSH_RND"/>
    <property type="match status" value="1"/>
</dbReference>
<evidence type="ECO:0000313" key="6">
    <source>
        <dbReference type="EMBL" id="PHN97317.1"/>
    </source>
</evidence>
<dbReference type="PANTHER" id="PTHR30469:SF15">
    <property type="entry name" value="HLYD FAMILY OF SECRETION PROTEINS"/>
    <property type="match status" value="1"/>
</dbReference>
<reference evidence="6" key="2">
    <citation type="submission" date="2017-10" db="EMBL/GenBank/DDBJ databases">
        <authorList>
            <person name="Enke T.N."/>
            <person name="Cordero O.X."/>
        </authorList>
    </citation>
    <scope>NUCLEOTIDE SEQUENCE</scope>
    <source>
        <strain evidence="6">4G03</strain>
    </source>
</reference>
<dbReference type="Gene3D" id="2.40.30.170">
    <property type="match status" value="1"/>
</dbReference>
<dbReference type="Gene3D" id="1.10.287.470">
    <property type="entry name" value="Helix hairpin bin"/>
    <property type="match status" value="1"/>
</dbReference>
<reference evidence="5 8" key="3">
    <citation type="submission" date="2023-07" db="EMBL/GenBank/DDBJ databases">
        <title>Genome content predicts the carbon catabolic preferences of heterotrophic bacteria.</title>
        <authorList>
            <person name="Gralka M."/>
        </authorList>
    </citation>
    <scope>NUCLEOTIDE SEQUENCE [LARGE SCALE GENOMIC DNA]</scope>
    <source>
        <strain evidence="5 8">4G03</strain>
    </source>
</reference>
<dbReference type="Gene3D" id="2.40.50.100">
    <property type="match status" value="1"/>
</dbReference>
<accession>A0A2G1BTF0</accession>
<dbReference type="InterPro" id="IPR058625">
    <property type="entry name" value="MdtA-like_BSH"/>
</dbReference>
<dbReference type="InterPro" id="IPR006143">
    <property type="entry name" value="RND_pump_MFP"/>
</dbReference>
<dbReference type="Proteomes" id="UP001242342">
    <property type="component" value="Unassembled WGS sequence"/>
</dbReference>
<feature type="domain" description="CusB-like beta-barrel" evidence="4">
    <location>
        <begin position="206"/>
        <end position="276"/>
    </location>
</feature>
<feature type="domain" description="Multidrug resistance protein MdtA-like barrel-sandwich hybrid" evidence="3">
    <location>
        <begin position="59"/>
        <end position="192"/>
    </location>
</feature>
<evidence type="ECO:0000313" key="5">
    <source>
        <dbReference type="EMBL" id="MDP2541675.1"/>
    </source>
</evidence>
<evidence type="ECO:0000259" key="4">
    <source>
        <dbReference type="Pfam" id="PF25954"/>
    </source>
</evidence>
<proteinExistence type="inferred from homology"/>
<dbReference type="InterPro" id="IPR058792">
    <property type="entry name" value="Beta-barrel_RND_2"/>
</dbReference>
<dbReference type="SUPFAM" id="SSF111369">
    <property type="entry name" value="HlyD-like secretion proteins"/>
    <property type="match status" value="1"/>
</dbReference>
<dbReference type="EMBL" id="PDUU01000008">
    <property type="protein sequence ID" value="PHN97317.1"/>
    <property type="molecule type" value="Genomic_DNA"/>
</dbReference>
<comment type="caution">
    <text evidence="6">The sequence shown here is derived from an EMBL/GenBank/DDBJ whole genome shotgun (WGS) entry which is preliminary data.</text>
</comment>
<gene>
    <name evidence="6" type="ORF">CSC81_09550</name>
    <name evidence="5" type="ORF">Q8W23_09350</name>
</gene>
<evidence type="ECO:0000313" key="7">
    <source>
        <dbReference type="Proteomes" id="UP000222163"/>
    </source>
</evidence>
<dbReference type="Pfam" id="PF25876">
    <property type="entry name" value="HH_MFP_RND"/>
    <property type="match status" value="1"/>
</dbReference>
<dbReference type="NCBIfam" id="TIGR01730">
    <property type="entry name" value="RND_mfp"/>
    <property type="match status" value="1"/>
</dbReference>
<dbReference type="RefSeq" id="WP_099215532.1">
    <property type="nucleotide sequence ID" value="NZ_JAUYVU010000006.1"/>
</dbReference>
<dbReference type="AlphaFoldDB" id="A0A2G1BTF0"/>
<evidence type="ECO:0000259" key="3">
    <source>
        <dbReference type="Pfam" id="PF25917"/>
    </source>
</evidence>
<reference evidence="6 7" key="1">
    <citation type="journal article" date="2016" name="Nat. Commun.">
        <title>Microbial interactions lead to rapid micro-scale successions on model marine particles.</title>
        <authorList>
            <person name="Datta M.S."/>
            <person name="Sliwerska E."/>
            <person name="Gore J."/>
            <person name="Polz M.F."/>
            <person name="Cordero O.X."/>
        </authorList>
    </citation>
    <scope>NUCLEOTIDE SEQUENCE [LARGE SCALE GENOMIC DNA]</scope>
    <source>
        <strain evidence="6 7">4G03</strain>
    </source>
</reference>
<dbReference type="PROSITE" id="PS51257">
    <property type="entry name" value="PROKAR_LIPOPROTEIN"/>
    <property type="match status" value="1"/>
</dbReference>
<protein>
    <submittedName>
        <fullName evidence="5">Efflux RND transporter periplasmic adaptor subunit</fullName>
    </submittedName>
    <submittedName>
        <fullName evidence="6">Efflux transporter periplasmic adaptor subunit</fullName>
    </submittedName>
</protein>
<dbReference type="InterPro" id="IPR058624">
    <property type="entry name" value="MdtA-like_HH"/>
</dbReference>
<dbReference type="Gene3D" id="2.40.420.20">
    <property type="match status" value="1"/>
</dbReference>
<feature type="domain" description="Multidrug resistance protein MdtA-like alpha-helical hairpin" evidence="2">
    <location>
        <begin position="100"/>
        <end position="155"/>
    </location>
</feature>
<name>A0A2G1BTF0_9FLAO</name>
<sequence>MKTIYTIALAASLLTISCGKKETTNNNNKPTVAVKVAKVTANDNNPFITASGKVEATNSAELSTRMMGYVTNIHVKVGDKVNKGQLLLSINNSDLQAKKAQVEANIIKAKAGFSSAEKDYNRFKNLFEQNSASQKEFDDITVHYNVAKANLEAAKQMRNEINSQFAYTNIRAPFSGVVTNKFIDKGAMANPGIPLISVEGKGGFEVTALVPESDISQIKKDTKVDVTIKSINKTVTGNVSEVSTSAKNTGGQYLVKINLDKTDVKLLSGMFATVQFPVEKTQKSTDMVLIPSEALVHKGQLSGIYTVSQSNTAVLRWLRLGRTFGSQVEVLSGLSANESYIVSSEGKLYNGANITIK</sequence>
<dbReference type="GO" id="GO:0015562">
    <property type="term" value="F:efflux transmembrane transporter activity"/>
    <property type="evidence" value="ECO:0007669"/>
    <property type="project" value="TreeGrafter"/>
</dbReference>
<organism evidence="6 7">
    <name type="scientific">Tenacibaculum discolor</name>
    <dbReference type="NCBI Taxonomy" id="361581"/>
    <lineage>
        <taxon>Bacteria</taxon>
        <taxon>Pseudomonadati</taxon>
        <taxon>Bacteroidota</taxon>
        <taxon>Flavobacteriia</taxon>
        <taxon>Flavobacteriales</taxon>
        <taxon>Flavobacteriaceae</taxon>
        <taxon>Tenacibaculum</taxon>
    </lineage>
</organism>
<dbReference type="EMBL" id="JAUYVU010000006">
    <property type="protein sequence ID" value="MDP2541675.1"/>
    <property type="molecule type" value="Genomic_DNA"/>
</dbReference>
<evidence type="ECO:0000256" key="1">
    <source>
        <dbReference type="ARBA" id="ARBA00009477"/>
    </source>
</evidence>
<dbReference type="Pfam" id="PF25954">
    <property type="entry name" value="Beta-barrel_RND_2"/>
    <property type="match status" value="1"/>
</dbReference>
<dbReference type="Proteomes" id="UP000222163">
    <property type="component" value="Unassembled WGS sequence"/>
</dbReference>
<evidence type="ECO:0000313" key="8">
    <source>
        <dbReference type="Proteomes" id="UP001242342"/>
    </source>
</evidence>
<comment type="similarity">
    <text evidence="1">Belongs to the membrane fusion protein (MFP) (TC 8.A.1) family.</text>
</comment>
<evidence type="ECO:0000259" key="2">
    <source>
        <dbReference type="Pfam" id="PF25876"/>
    </source>
</evidence>